<dbReference type="EMBL" id="JACGWO010000009">
    <property type="protein sequence ID" value="KAK4418236.1"/>
    <property type="molecule type" value="Genomic_DNA"/>
</dbReference>
<keyword evidence="3" id="KW-1185">Reference proteome</keyword>
<feature type="compositionally biased region" description="Basic and acidic residues" evidence="1">
    <location>
        <begin position="74"/>
        <end position="104"/>
    </location>
</feature>
<dbReference type="PANTHER" id="PTHR36746:SF3">
    <property type="entry name" value="DUF4005 DOMAIN-CONTAINING PROTEIN"/>
    <property type="match status" value="1"/>
</dbReference>
<dbReference type="PANTHER" id="PTHR36746">
    <property type="entry name" value="BNAC04G51760D PROTEIN"/>
    <property type="match status" value="1"/>
</dbReference>
<feature type="compositionally biased region" description="Basic and acidic residues" evidence="1">
    <location>
        <begin position="55"/>
        <end position="66"/>
    </location>
</feature>
<reference evidence="2" key="1">
    <citation type="submission" date="2020-06" db="EMBL/GenBank/DDBJ databases">
        <authorList>
            <person name="Li T."/>
            <person name="Hu X."/>
            <person name="Zhang T."/>
            <person name="Song X."/>
            <person name="Zhang H."/>
            <person name="Dai N."/>
            <person name="Sheng W."/>
            <person name="Hou X."/>
            <person name="Wei L."/>
        </authorList>
    </citation>
    <scope>NUCLEOTIDE SEQUENCE</scope>
    <source>
        <strain evidence="2">3651</strain>
        <tissue evidence="2">Leaf</tissue>
    </source>
</reference>
<protein>
    <submittedName>
        <fullName evidence="2">Uncharacterized protein</fullName>
    </submittedName>
</protein>
<comment type="caution">
    <text evidence="2">The sequence shown here is derived from an EMBL/GenBank/DDBJ whole genome shotgun (WGS) entry which is preliminary data.</text>
</comment>
<accession>A0AAE2CDL0</accession>
<reference evidence="2" key="2">
    <citation type="journal article" date="2024" name="Plant">
        <title>Genomic evolution and insights into agronomic trait innovations of Sesamum species.</title>
        <authorList>
            <person name="Miao H."/>
            <person name="Wang L."/>
            <person name="Qu L."/>
            <person name="Liu H."/>
            <person name="Sun Y."/>
            <person name="Le M."/>
            <person name="Wang Q."/>
            <person name="Wei S."/>
            <person name="Zheng Y."/>
            <person name="Lin W."/>
            <person name="Duan Y."/>
            <person name="Cao H."/>
            <person name="Xiong S."/>
            <person name="Wang X."/>
            <person name="Wei L."/>
            <person name="Li C."/>
            <person name="Ma Q."/>
            <person name="Ju M."/>
            <person name="Zhao R."/>
            <person name="Li G."/>
            <person name="Mu C."/>
            <person name="Tian Q."/>
            <person name="Mei H."/>
            <person name="Zhang T."/>
            <person name="Gao T."/>
            <person name="Zhang H."/>
        </authorList>
    </citation>
    <scope>NUCLEOTIDE SEQUENCE</scope>
    <source>
        <strain evidence="2">3651</strain>
    </source>
</reference>
<gene>
    <name evidence="2" type="ORF">Salat_2236300</name>
</gene>
<dbReference type="AlphaFoldDB" id="A0AAE2CDL0"/>
<feature type="region of interest" description="Disordered" evidence="1">
    <location>
        <begin position="28"/>
        <end position="104"/>
    </location>
</feature>
<name>A0AAE2CDL0_9LAMI</name>
<evidence type="ECO:0000256" key="1">
    <source>
        <dbReference type="SAM" id="MobiDB-lite"/>
    </source>
</evidence>
<organism evidence="2 3">
    <name type="scientific">Sesamum alatum</name>
    <dbReference type="NCBI Taxonomy" id="300844"/>
    <lineage>
        <taxon>Eukaryota</taxon>
        <taxon>Viridiplantae</taxon>
        <taxon>Streptophyta</taxon>
        <taxon>Embryophyta</taxon>
        <taxon>Tracheophyta</taxon>
        <taxon>Spermatophyta</taxon>
        <taxon>Magnoliopsida</taxon>
        <taxon>eudicotyledons</taxon>
        <taxon>Gunneridae</taxon>
        <taxon>Pentapetalae</taxon>
        <taxon>asterids</taxon>
        <taxon>lamiids</taxon>
        <taxon>Lamiales</taxon>
        <taxon>Pedaliaceae</taxon>
        <taxon>Sesamum</taxon>
    </lineage>
</organism>
<sequence length="174" mass="19105">MARNQKTASNSDGVCKKIRNAFSISTPFKAKIHRISSSTSSRHHPTPRPPQTDRPVPDDHAVRRDIFIANGESNGHERAARPASKTNDDNDGRMMKKVEGSKSNEKFSDYIRKVKDKMRTASNVGAAASSAAAAARTSTRRDSFNDKVVNYINRAKIKIRTTTSVGDDNGGSFK</sequence>
<dbReference type="Proteomes" id="UP001293254">
    <property type="component" value="Unassembled WGS sequence"/>
</dbReference>
<evidence type="ECO:0000313" key="2">
    <source>
        <dbReference type="EMBL" id="KAK4418236.1"/>
    </source>
</evidence>
<evidence type="ECO:0000313" key="3">
    <source>
        <dbReference type="Proteomes" id="UP001293254"/>
    </source>
</evidence>
<proteinExistence type="predicted"/>